<keyword evidence="2" id="KW-0472">Membrane</keyword>
<comment type="caution">
    <text evidence="3">The sequence shown here is derived from an EMBL/GenBank/DDBJ whole genome shotgun (WGS) entry which is preliminary data.</text>
</comment>
<evidence type="ECO:0000313" key="3">
    <source>
        <dbReference type="EMBL" id="KAF4736984.1"/>
    </source>
</evidence>
<feature type="transmembrane region" description="Helical" evidence="2">
    <location>
        <begin position="44"/>
        <end position="65"/>
    </location>
</feature>
<feature type="compositionally biased region" description="Basic and acidic residues" evidence="1">
    <location>
        <begin position="11"/>
        <end position="20"/>
    </location>
</feature>
<evidence type="ECO:0000256" key="1">
    <source>
        <dbReference type="SAM" id="MobiDB-lite"/>
    </source>
</evidence>
<gene>
    <name evidence="3" type="ORF">FOZ62_015726</name>
</gene>
<accession>A0A7J6SVI4</accession>
<reference evidence="3 4" key="1">
    <citation type="submission" date="2020-04" db="EMBL/GenBank/DDBJ databases">
        <title>Perkinsus olseni comparative genomics.</title>
        <authorList>
            <person name="Bogema D.R."/>
        </authorList>
    </citation>
    <scope>NUCLEOTIDE SEQUENCE [LARGE SCALE GENOMIC DNA]</scope>
    <source>
        <strain evidence="3">ATCC PRA-205</strain>
    </source>
</reference>
<organism evidence="3 4">
    <name type="scientific">Perkinsus olseni</name>
    <name type="common">Perkinsus atlanticus</name>
    <dbReference type="NCBI Taxonomy" id="32597"/>
    <lineage>
        <taxon>Eukaryota</taxon>
        <taxon>Sar</taxon>
        <taxon>Alveolata</taxon>
        <taxon>Perkinsozoa</taxon>
        <taxon>Perkinsea</taxon>
        <taxon>Perkinsida</taxon>
        <taxon>Perkinsidae</taxon>
        <taxon>Perkinsus</taxon>
    </lineage>
</organism>
<proteinExistence type="predicted"/>
<feature type="region of interest" description="Disordered" evidence="1">
    <location>
        <begin position="1"/>
        <end position="22"/>
    </location>
</feature>
<protein>
    <submittedName>
        <fullName evidence="3">Uncharacterized protein</fullName>
    </submittedName>
</protein>
<keyword evidence="2" id="KW-0812">Transmembrane</keyword>
<evidence type="ECO:0000313" key="4">
    <source>
        <dbReference type="Proteomes" id="UP000574390"/>
    </source>
</evidence>
<dbReference type="Proteomes" id="UP000574390">
    <property type="component" value="Unassembled WGS sequence"/>
</dbReference>
<sequence length="84" mass="9637">MSSSDGTTESDSGKREETHIRGWPRHTREAALANWKVLKITCPWFVVHAFIFAAQAWSVELVYFLEGMEYMEGLHMLSWTSVTS</sequence>
<keyword evidence="2" id="KW-1133">Transmembrane helix</keyword>
<name>A0A7J6SVI4_PEROL</name>
<feature type="compositionally biased region" description="Low complexity" evidence="1">
    <location>
        <begin position="1"/>
        <end position="10"/>
    </location>
</feature>
<dbReference type="AlphaFoldDB" id="A0A7J6SVI4"/>
<evidence type="ECO:0000256" key="2">
    <source>
        <dbReference type="SAM" id="Phobius"/>
    </source>
</evidence>
<dbReference type="EMBL" id="JABANM010011851">
    <property type="protein sequence ID" value="KAF4736984.1"/>
    <property type="molecule type" value="Genomic_DNA"/>
</dbReference>